<dbReference type="InterPro" id="IPR043128">
    <property type="entry name" value="Rev_trsase/Diguanyl_cyclase"/>
</dbReference>
<dbReference type="Gene3D" id="3.30.70.270">
    <property type="match status" value="1"/>
</dbReference>
<dbReference type="PROSITE" id="PS50887">
    <property type="entry name" value="GGDEF"/>
    <property type="match status" value="1"/>
</dbReference>
<dbReference type="Pfam" id="PF00990">
    <property type="entry name" value="GGDEF"/>
    <property type="match status" value="1"/>
</dbReference>
<dbReference type="SMART" id="SM00267">
    <property type="entry name" value="GGDEF"/>
    <property type="match status" value="1"/>
</dbReference>
<dbReference type="SMART" id="SM00052">
    <property type="entry name" value="EAL"/>
    <property type="match status" value="1"/>
</dbReference>
<protein>
    <submittedName>
        <fullName evidence="4">Diguanylate cyclase (GGDEF)-like protein</fullName>
    </submittedName>
</protein>
<dbReference type="RefSeq" id="WP_184653559.1">
    <property type="nucleotide sequence ID" value="NZ_JACHFR010000004.1"/>
</dbReference>
<dbReference type="SUPFAM" id="SSF141868">
    <property type="entry name" value="EAL domain-like"/>
    <property type="match status" value="1"/>
</dbReference>
<dbReference type="InterPro" id="IPR050706">
    <property type="entry name" value="Cyclic-di-GMP_PDE-like"/>
</dbReference>
<evidence type="ECO:0000259" key="2">
    <source>
        <dbReference type="PROSITE" id="PS50883"/>
    </source>
</evidence>
<feature type="transmembrane region" description="Helical" evidence="1">
    <location>
        <begin position="137"/>
        <end position="166"/>
    </location>
</feature>
<dbReference type="PANTHER" id="PTHR33121:SF70">
    <property type="entry name" value="SIGNALING PROTEIN YKOW"/>
    <property type="match status" value="1"/>
</dbReference>
<dbReference type="Pfam" id="PF00563">
    <property type="entry name" value="EAL"/>
    <property type="match status" value="1"/>
</dbReference>
<evidence type="ECO:0000313" key="4">
    <source>
        <dbReference type="EMBL" id="MBB5219964.1"/>
    </source>
</evidence>
<dbReference type="EMBL" id="JACHFR010000004">
    <property type="protein sequence ID" value="MBB5219964.1"/>
    <property type="molecule type" value="Genomic_DNA"/>
</dbReference>
<feature type="domain" description="EAL" evidence="2">
    <location>
        <begin position="386"/>
        <end position="640"/>
    </location>
</feature>
<dbReference type="GO" id="GO:0071111">
    <property type="term" value="F:cyclic-guanylate-specific phosphodiesterase activity"/>
    <property type="evidence" value="ECO:0007669"/>
    <property type="project" value="InterPro"/>
</dbReference>
<name>A0A840SGD6_9SPIR</name>
<dbReference type="Proteomes" id="UP000578697">
    <property type="component" value="Unassembled WGS sequence"/>
</dbReference>
<feature type="transmembrane region" description="Helical" evidence="1">
    <location>
        <begin position="35"/>
        <end position="55"/>
    </location>
</feature>
<evidence type="ECO:0000313" key="5">
    <source>
        <dbReference type="Proteomes" id="UP000578697"/>
    </source>
</evidence>
<gene>
    <name evidence="4" type="ORF">HNP77_002353</name>
</gene>
<feature type="transmembrane region" description="Helical" evidence="1">
    <location>
        <begin position="107"/>
        <end position="125"/>
    </location>
</feature>
<dbReference type="SUPFAM" id="SSF55073">
    <property type="entry name" value="Nucleotide cyclase"/>
    <property type="match status" value="1"/>
</dbReference>
<dbReference type="InterPro" id="IPR035919">
    <property type="entry name" value="EAL_sf"/>
</dbReference>
<dbReference type="CDD" id="cd01948">
    <property type="entry name" value="EAL"/>
    <property type="match status" value="1"/>
</dbReference>
<keyword evidence="1" id="KW-1133">Transmembrane helix</keyword>
<evidence type="ECO:0000259" key="3">
    <source>
        <dbReference type="PROSITE" id="PS50887"/>
    </source>
</evidence>
<evidence type="ECO:0000256" key="1">
    <source>
        <dbReference type="SAM" id="Phobius"/>
    </source>
</evidence>
<dbReference type="NCBIfam" id="TIGR00254">
    <property type="entry name" value="GGDEF"/>
    <property type="match status" value="1"/>
</dbReference>
<dbReference type="AlphaFoldDB" id="A0A840SGD6"/>
<organism evidence="4 5">
    <name type="scientific">Treponema rectale</name>
    <dbReference type="NCBI Taxonomy" id="744512"/>
    <lineage>
        <taxon>Bacteria</taxon>
        <taxon>Pseudomonadati</taxon>
        <taxon>Spirochaetota</taxon>
        <taxon>Spirochaetia</taxon>
        <taxon>Spirochaetales</taxon>
        <taxon>Treponemataceae</taxon>
        <taxon>Treponema</taxon>
    </lineage>
</organism>
<feature type="transmembrane region" description="Helical" evidence="1">
    <location>
        <begin position="178"/>
        <end position="196"/>
    </location>
</feature>
<reference evidence="4 5" key="1">
    <citation type="submission" date="2020-08" db="EMBL/GenBank/DDBJ databases">
        <title>Genomic Encyclopedia of Type Strains, Phase IV (KMG-IV): sequencing the most valuable type-strain genomes for metagenomic binning, comparative biology and taxonomic classification.</title>
        <authorList>
            <person name="Goeker M."/>
        </authorList>
    </citation>
    <scope>NUCLEOTIDE SEQUENCE [LARGE SCALE GENOMIC DNA]</scope>
    <source>
        <strain evidence="4 5">DSM 103679</strain>
    </source>
</reference>
<proteinExistence type="predicted"/>
<comment type="caution">
    <text evidence="4">The sequence shown here is derived from an EMBL/GenBank/DDBJ whole genome shotgun (WGS) entry which is preliminary data.</text>
</comment>
<accession>A0A840SGD6</accession>
<dbReference type="CDD" id="cd01949">
    <property type="entry name" value="GGDEF"/>
    <property type="match status" value="1"/>
</dbReference>
<dbReference type="InterPro" id="IPR029787">
    <property type="entry name" value="Nucleotide_cyclase"/>
</dbReference>
<dbReference type="PANTHER" id="PTHR33121">
    <property type="entry name" value="CYCLIC DI-GMP PHOSPHODIESTERASE PDEF"/>
    <property type="match status" value="1"/>
</dbReference>
<sequence length="643" mass="72971">MVENSGVKGRIKRFLKSCRCSSFVKDYLFTSNIRSAIFVSVIVAVIEVWMLIMMFSGVIEDSNNYTAAWLITHTIAYTVLLVSSIITLVYSVLFLKNKVSNKKIGSVIKLLFSIILILFGLYISYTSKDRGGQVFVFITVIIIVNCIFVWHPLVSFTALTVVFMIYMFLQNKLVPLSLSLKVNAFTTWLAFFVTALNSHHQQRVEAQKDEELNSLNLFLQKKSLIDDLTLLPNMNYFYKTVGEFIVDEKKSIDDMCFAFMDVENFKSYNEKYGFAAGTNFLKTVAQIINEVFYGEIIARFSDDHFVAFTDITKIKDKVAIVNERIQKKENLLQLEFKAGICKLKDRKDSPTLACDHARYACESSKKHFGRNIVEYDCKMDKLFNQKQYIINNIDSAIEKGFVKVYYQPVVWAATGKICGVEALARWEDPVFGFLSPAAFISVLEEYHLIHKLDLAVMEIACKDLKEALDTGFPAVPVSINFSRLDFELIDPAKELDCCITKYGLSKSYIHVEITESALSSNDEKLKTSLEVFHQNGNSLWLDDFGSGYSGLNVLKDYNFDLMKIDMAFLSGLSENNKAQSILTCIINLANQIGVQTLTEGVETQEAFDFLKSIGCLRLQGYLFGKPMPKEEFTSKVSSGFYQV</sequence>
<feature type="domain" description="GGDEF" evidence="3">
    <location>
        <begin position="253"/>
        <end position="378"/>
    </location>
</feature>
<dbReference type="Gene3D" id="3.20.20.450">
    <property type="entry name" value="EAL domain"/>
    <property type="match status" value="1"/>
</dbReference>
<feature type="transmembrane region" description="Helical" evidence="1">
    <location>
        <begin position="75"/>
        <end position="95"/>
    </location>
</feature>
<dbReference type="PROSITE" id="PS50883">
    <property type="entry name" value="EAL"/>
    <property type="match status" value="1"/>
</dbReference>
<keyword evidence="1" id="KW-0812">Transmembrane</keyword>
<keyword evidence="5" id="KW-1185">Reference proteome</keyword>
<keyword evidence="1" id="KW-0472">Membrane</keyword>
<dbReference type="InterPro" id="IPR000160">
    <property type="entry name" value="GGDEF_dom"/>
</dbReference>
<dbReference type="InterPro" id="IPR001633">
    <property type="entry name" value="EAL_dom"/>
</dbReference>